<dbReference type="EMBL" id="CAKKNE010000004">
    <property type="protein sequence ID" value="CAH0373308.1"/>
    <property type="molecule type" value="Genomic_DNA"/>
</dbReference>
<dbReference type="PANTHER" id="PTHR48148">
    <property type="entry name" value="KERATINOCYTE PROLINE-RICH PROTEIN"/>
    <property type="match status" value="1"/>
</dbReference>
<feature type="compositionally biased region" description="Basic and acidic residues" evidence="1">
    <location>
        <begin position="1421"/>
        <end position="1434"/>
    </location>
</feature>
<feature type="compositionally biased region" description="Polar residues" evidence="1">
    <location>
        <begin position="709"/>
        <end position="728"/>
    </location>
</feature>
<feature type="signal peptide" evidence="3">
    <location>
        <begin position="1"/>
        <end position="15"/>
    </location>
</feature>
<accession>A0A8J2SMS0</accession>
<feature type="chain" id="PRO_5035272366" description="VWFD domain-containing protein" evidence="3">
    <location>
        <begin position="16"/>
        <end position="1434"/>
    </location>
</feature>
<dbReference type="Proteomes" id="UP000789595">
    <property type="component" value="Unassembled WGS sequence"/>
</dbReference>
<evidence type="ECO:0000256" key="1">
    <source>
        <dbReference type="SAM" id="MobiDB-lite"/>
    </source>
</evidence>
<feature type="region of interest" description="Disordered" evidence="1">
    <location>
        <begin position="1265"/>
        <end position="1434"/>
    </location>
</feature>
<gene>
    <name evidence="4" type="ORF">PECAL_4P04950</name>
</gene>
<reference evidence="4" key="1">
    <citation type="submission" date="2021-11" db="EMBL/GenBank/DDBJ databases">
        <authorList>
            <consortium name="Genoscope - CEA"/>
            <person name="William W."/>
        </authorList>
    </citation>
    <scope>NUCLEOTIDE SEQUENCE</scope>
</reference>
<feature type="compositionally biased region" description="Low complexity" evidence="1">
    <location>
        <begin position="121"/>
        <end position="136"/>
    </location>
</feature>
<feature type="compositionally biased region" description="Basic and acidic residues" evidence="1">
    <location>
        <begin position="1316"/>
        <end position="1335"/>
    </location>
</feature>
<keyword evidence="5" id="KW-1185">Reference proteome</keyword>
<keyword evidence="2" id="KW-1133">Transmembrane helix</keyword>
<sequence length="1434" mass="150176">MRLPALVLLAGAAAAATDESCAVLETQGATGIEVRSLDGTLMGNGTEVCLPDAHYRITLEAETCPQLTCLVPTAVPTPMPSPRPTPAPTPSPTPEPTLGPTTETPAPTPQPSVEPTPAPSSQPTTAAPSSKPTQSPCSSDLCWSDKTTGAIDCGDLGGAPLVLEAPWDPSLNEYASPQLSKLSTDGAWDASSTLAAVLNDNGGVALKVATSAVFSAGSDSYVLGAIEKQLCRLGDDVVCFAGELMAEPSAATVYETSFYYLSTDTIYRVTSLANEEPIFGSAGLSINAALLDGTLDAIAAIEVDDAAYLVGLSSSFKVLLIRLHPDTHAPATYSILDSTVDWGSSTEHSVTFGGAYGFDGRALFAAKEGGLFEATLGSIPDACWHADASASLCSATVDVTRLADTDTYDGLGLNCPGPFTLLDSEAPTMSPTYPECLSQICWDTDITPWDCNSDDGPAALAKTTSGDYEHWSIARHDGEWEHAEDLPNAVGYDAAGLLEGDDGYYAVAALNRSLCRFDEDHVECFSGSLRTKPTAGTVLGSTYYYSSATTLYRVSHVNTDTPTIVDTGFSLPFGVGDWVAVDEALHGETIVGDGQGSTAYLIGVSETLEIVAVTLSNGLPTSYATVTATGATGPFNAGWAIYDEEEEATRIVFAGSDGVYEVPAFSTSSSSVALIRVGDAIAFDVYDGLSCPQMSHLSDVFESRAPTEAPTTRPSLTPSSVPSSKPTNPTVAPSLGCVARGTSSCSGPSTSISSIDCQNGNAFQSHSSDGTNAIYGYNLALSSGGYDFVFGPGTSIDALGVLELSDGAWLFGASQDKLCALNAGESECFSTSLINEPDAGTVTGTSYYYASSLGDGDQSIHFVQDIHSDAPTFITDASSRLVIAEEASNGVKLFAGVIGDIASTVLIDDGKEDRTYLIGLGQRFEVLVIRLGTDGYPEAYAVLDSTHTIDPESYGLDDEEHEFGSAFSYNDGVFFGGDDDIGVFQLSLPLTVPTNCWNTGTSTSTHAACDGATASLAKVRDLALTGSGVDGFNCPSFDALSRAPTPAPVAARRLTSTCAYYVDWGTCSVSSGSLSVSGSLRLAGFSAAECSTQWLSVLTRTIANALSVGDDAVTNVACGSRRRRLAASDSSVVTYDAALDASTAPADVNVASALIGGNATALRMVLADALETAFTPAGALDAALDSAASSLSDEGVDLASVQTLLNRTVTANCFEDCSITSSGGGSSRNKKKDRLWWLTDLRIILPVCAGLLLILVAVLYRKRQTSQKDSEEAKHDEGVAERRLRFDEEDLVEEERKEAPSSDDDVEAPPPPLPPRSRDHTTPRRRVEEVDDPRSPRPNRSPVPMTWGDADREARSPAAPTPVLYLGDEEDADDGSAFGDDDVVPPPPPPLPSELSTGRPEPSVPRPPRTEEYFGANVYDRSPRPDEPGGRLFI</sequence>
<feature type="compositionally biased region" description="Basic and acidic residues" evidence="1">
    <location>
        <begin position="1266"/>
        <end position="1286"/>
    </location>
</feature>
<evidence type="ECO:0000256" key="2">
    <source>
        <dbReference type="SAM" id="Phobius"/>
    </source>
</evidence>
<evidence type="ECO:0008006" key="6">
    <source>
        <dbReference type="Google" id="ProtNLM"/>
    </source>
</evidence>
<feature type="compositionally biased region" description="Acidic residues" evidence="1">
    <location>
        <begin position="1367"/>
        <end position="1383"/>
    </location>
</feature>
<name>A0A8J2SMS0_9STRA</name>
<organism evidence="4 5">
    <name type="scientific">Pelagomonas calceolata</name>
    <dbReference type="NCBI Taxonomy" id="35677"/>
    <lineage>
        <taxon>Eukaryota</taxon>
        <taxon>Sar</taxon>
        <taxon>Stramenopiles</taxon>
        <taxon>Ochrophyta</taxon>
        <taxon>Pelagophyceae</taxon>
        <taxon>Pelagomonadales</taxon>
        <taxon>Pelagomonadaceae</taxon>
        <taxon>Pelagomonas</taxon>
    </lineage>
</organism>
<feature type="region of interest" description="Disordered" evidence="1">
    <location>
        <begin position="703"/>
        <end position="728"/>
    </location>
</feature>
<proteinExistence type="predicted"/>
<comment type="caution">
    <text evidence="4">The sequence shown here is derived from an EMBL/GenBank/DDBJ whole genome shotgun (WGS) entry which is preliminary data.</text>
</comment>
<dbReference type="PANTHER" id="PTHR48148:SF3">
    <property type="entry name" value="KERATINOCYTE PROLINE-RICH PROTEIN"/>
    <property type="match status" value="1"/>
</dbReference>
<evidence type="ECO:0000256" key="3">
    <source>
        <dbReference type="SAM" id="SignalP"/>
    </source>
</evidence>
<evidence type="ECO:0000313" key="5">
    <source>
        <dbReference type="Proteomes" id="UP000789595"/>
    </source>
</evidence>
<keyword evidence="2" id="KW-0472">Membrane</keyword>
<keyword evidence="2" id="KW-0812">Transmembrane</keyword>
<protein>
    <recommendedName>
        <fullName evidence="6">VWFD domain-containing protein</fullName>
    </recommendedName>
</protein>
<feature type="transmembrane region" description="Helical" evidence="2">
    <location>
        <begin position="1235"/>
        <end position="1260"/>
    </location>
</feature>
<evidence type="ECO:0000313" key="4">
    <source>
        <dbReference type="EMBL" id="CAH0373308.1"/>
    </source>
</evidence>
<feature type="region of interest" description="Disordered" evidence="1">
    <location>
        <begin position="75"/>
        <end position="139"/>
    </location>
</feature>
<keyword evidence="3" id="KW-0732">Signal</keyword>
<feature type="compositionally biased region" description="Pro residues" evidence="1">
    <location>
        <begin position="75"/>
        <end position="97"/>
    </location>
</feature>
<feature type="compositionally biased region" description="Pro residues" evidence="1">
    <location>
        <begin position="106"/>
        <end position="120"/>
    </location>
</feature>